<dbReference type="Proteomes" id="UP000254633">
    <property type="component" value="Unassembled WGS sequence"/>
</dbReference>
<dbReference type="AlphaFoldDB" id="A0A379TWQ0"/>
<protein>
    <submittedName>
        <fullName evidence="1">Uncharacterized protein</fullName>
    </submittedName>
</protein>
<sequence>MQRFRLIMLGRLYRRDHRRADYLNLRVSLSIRRGLSYR</sequence>
<accession>A0A379TWQ0</accession>
<gene>
    <name evidence="1" type="ORF">NCTC10060_01965</name>
</gene>
<evidence type="ECO:0000313" key="2">
    <source>
        <dbReference type="Proteomes" id="UP000254633"/>
    </source>
</evidence>
<proteinExistence type="predicted"/>
<organism evidence="1 2">
    <name type="scientific">Salmonella diarizonae</name>
    <dbReference type="NCBI Taxonomy" id="59204"/>
    <lineage>
        <taxon>Bacteria</taxon>
        <taxon>Pseudomonadati</taxon>
        <taxon>Pseudomonadota</taxon>
        <taxon>Gammaproteobacteria</taxon>
        <taxon>Enterobacterales</taxon>
        <taxon>Enterobacteriaceae</taxon>
        <taxon>Salmonella</taxon>
    </lineage>
</organism>
<name>A0A379TWQ0_SALDZ</name>
<dbReference type="EMBL" id="UGXH01000003">
    <property type="protein sequence ID" value="SUG54853.1"/>
    <property type="molecule type" value="Genomic_DNA"/>
</dbReference>
<reference evidence="1 2" key="1">
    <citation type="submission" date="2018-06" db="EMBL/GenBank/DDBJ databases">
        <authorList>
            <consortium name="Pathogen Informatics"/>
            <person name="Doyle S."/>
        </authorList>
    </citation>
    <scope>NUCLEOTIDE SEQUENCE [LARGE SCALE GENOMIC DNA]</scope>
    <source>
        <strain evidence="1 2">NCTC10060</strain>
    </source>
</reference>
<evidence type="ECO:0000313" key="1">
    <source>
        <dbReference type="EMBL" id="SUG54853.1"/>
    </source>
</evidence>